<organism evidence="1">
    <name type="scientific">marine sediment metagenome</name>
    <dbReference type="NCBI Taxonomy" id="412755"/>
    <lineage>
        <taxon>unclassified sequences</taxon>
        <taxon>metagenomes</taxon>
        <taxon>ecological metagenomes</taxon>
    </lineage>
</organism>
<proteinExistence type="predicted"/>
<name>A0A0F8ZWH9_9ZZZZ</name>
<dbReference type="EMBL" id="LAZR01061076">
    <property type="protein sequence ID" value="KKK64311.1"/>
    <property type="molecule type" value="Genomic_DNA"/>
</dbReference>
<protein>
    <submittedName>
        <fullName evidence="1">Uncharacterized protein</fullName>
    </submittedName>
</protein>
<evidence type="ECO:0000313" key="1">
    <source>
        <dbReference type="EMBL" id="KKK64311.1"/>
    </source>
</evidence>
<reference evidence="1" key="1">
    <citation type="journal article" date="2015" name="Nature">
        <title>Complex archaea that bridge the gap between prokaryotes and eukaryotes.</title>
        <authorList>
            <person name="Spang A."/>
            <person name="Saw J.H."/>
            <person name="Jorgensen S.L."/>
            <person name="Zaremba-Niedzwiedzka K."/>
            <person name="Martijn J."/>
            <person name="Lind A.E."/>
            <person name="van Eijk R."/>
            <person name="Schleper C."/>
            <person name="Guy L."/>
            <person name="Ettema T.J."/>
        </authorList>
    </citation>
    <scope>NUCLEOTIDE SEQUENCE</scope>
</reference>
<gene>
    <name evidence="1" type="ORF">LCGC14_2985490</name>
</gene>
<sequence length="167" mass="18265">MVFAAGESQQSIGELRATPTARISPGARRLEIKRLSIIQKRYGPLRMNPQQRARLEELQRLKTTGFVPSKPIALTPGEFRAAEHRAALSAEVVSGRAAEQLRARGFTVVTPGIERLTPRGAAVQKAVQRTGVLLGRGPARPSRFAVTPETISRKIEVKPIAVFKPIK</sequence>
<accession>A0A0F8ZWH9</accession>
<dbReference type="AlphaFoldDB" id="A0A0F8ZWH9"/>
<comment type="caution">
    <text evidence="1">The sequence shown here is derived from an EMBL/GenBank/DDBJ whole genome shotgun (WGS) entry which is preliminary data.</text>
</comment>